<protein>
    <submittedName>
        <fullName evidence="1">Apical junction molecule</fullName>
    </submittedName>
</protein>
<reference evidence="1" key="1">
    <citation type="submission" date="2023-04" db="EMBL/GenBank/DDBJ databases">
        <title>Chromosome-level genome of Chaenocephalus aceratus.</title>
        <authorList>
            <person name="Park H."/>
        </authorList>
    </citation>
    <scope>NUCLEOTIDE SEQUENCE</scope>
    <source>
        <strain evidence="1">DE</strain>
        <tissue evidence="1">Muscle</tissue>
    </source>
</reference>
<sequence length="89" mass="9302">MPVSTVSGPTVAMATDMTALRSVMERTLVIRPANPISPGPLGGSDAPTLASLTPLVASISPELESETNCLIATSQFLFLITGVYISDFY</sequence>
<comment type="caution">
    <text evidence="1">The sequence shown here is derived from an EMBL/GenBank/DDBJ whole genome shotgun (WGS) entry which is preliminary data.</text>
</comment>
<keyword evidence="2" id="KW-1185">Reference proteome</keyword>
<dbReference type="EMBL" id="JASDAP010000025">
    <property type="protein sequence ID" value="KAK1880196.1"/>
    <property type="molecule type" value="Genomic_DNA"/>
</dbReference>
<evidence type="ECO:0000313" key="2">
    <source>
        <dbReference type="Proteomes" id="UP001228049"/>
    </source>
</evidence>
<name>A0AAD9BAP2_DISEL</name>
<organism evidence="1 2">
    <name type="scientific">Dissostichus eleginoides</name>
    <name type="common">Patagonian toothfish</name>
    <name type="synonym">Dissostichus amissus</name>
    <dbReference type="NCBI Taxonomy" id="100907"/>
    <lineage>
        <taxon>Eukaryota</taxon>
        <taxon>Metazoa</taxon>
        <taxon>Chordata</taxon>
        <taxon>Craniata</taxon>
        <taxon>Vertebrata</taxon>
        <taxon>Euteleostomi</taxon>
        <taxon>Actinopterygii</taxon>
        <taxon>Neopterygii</taxon>
        <taxon>Teleostei</taxon>
        <taxon>Neoteleostei</taxon>
        <taxon>Acanthomorphata</taxon>
        <taxon>Eupercaria</taxon>
        <taxon>Perciformes</taxon>
        <taxon>Notothenioidei</taxon>
        <taxon>Nototheniidae</taxon>
        <taxon>Dissostichus</taxon>
    </lineage>
</organism>
<proteinExistence type="predicted"/>
<evidence type="ECO:0000313" key="1">
    <source>
        <dbReference type="EMBL" id="KAK1880196.1"/>
    </source>
</evidence>
<dbReference type="Proteomes" id="UP001228049">
    <property type="component" value="Unassembled WGS sequence"/>
</dbReference>
<gene>
    <name evidence="1" type="ORF">KUDE01_025724</name>
</gene>
<dbReference type="AlphaFoldDB" id="A0AAD9BAP2"/>
<accession>A0AAD9BAP2</accession>